<dbReference type="PROSITE" id="PS51434">
    <property type="entry name" value="NUP_C"/>
    <property type="match status" value="1"/>
</dbReference>
<dbReference type="Proteomes" id="UP000694892">
    <property type="component" value="Unassembled WGS sequence"/>
</dbReference>
<reference evidence="3" key="1">
    <citation type="submission" date="2016-05" db="EMBL/GenBank/DDBJ databases">
        <title>WGS assembly of Xenopus laevis.</title>
        <authorList>
            <person name="Session A."/>
            <person name="Uno Y."/>
            <person name="Kwon T."/>
            <person name="Chapman J."/>
            <person name="Toyoda A."/>
            <person name="Takahashi S."/>
            <person name="Fukui A."/>
            <person name="Hikosaka A."/>
            <person name="Putnam N."/>
            <person name="Stites J."/>
            <person name="Van Heeringen S."/>
            <person name="Quigley I."/>
            <person name="Heinz S."/>
            <person name="Hellsten U."/>
            <person name="Lyons J."/>
            <person name="Suzuki A."/>
            <person name="Kondo M."/>
            <person name="Ogino H."/>
            <person name="Ochi H."/>
            <person name="Bogdanovic O."/>
            <person name="Lister R."/>
            <person name="Georgiou G."/>
            <person name="Paranjpe S."/>
            <person name="Van Kruijsbergen I."/>
            <person name="Mozaffari S."/>
            <person name="Shu S."/>
            <person name="Schmutz J."/>
            <person name="Jenkins J."/>
            <person name="Grimwood J."/>
            <person name="Carlson J."/>
            <person name="Mitros T."/>
            <person name="Simakov O."/>
            <person name="Heald R."/>
            <person name="Miller K."/>
            <person name="Haudenschild C."/>
            <person name="Kuroki Y."/>
            <person name="Tanaka T."/>
            <person name="Michiue T."/>
            <person name="Watanabe M."/>
            <person name="Kinoshita T."/>
            <person name="Ohta Y."/>
            <person name="Mawaribuchi S."/>
            <person name="Suzuki Y."/>
            <person name="Haramoto Y."/>
            <person name="Yamamoto T."/>
            <person name="Takagi C."/>
            <person name="Kitzman J."/>
            <person name="Shendure J."/>
            <person name="Nakayama T."/>
            <person name="Izutsu Y."/>
            <person name="Robert J."/>
            <person name="Dichmann D."/>
            <person name="Flajnik M."/>
            <person name="Houston D."/>
            <person name="Marcotte E."/>
            <person name="Wallingford J."/>
            <person name="Ito Y."/>
            <person name="Asashima M."/>
            <person name="Ueno N."/>
            <person name="Matsuda Y."/>
            <person name="Jan Veenstra G."/>
            <person name="Fujiyama A."/>
            <person name="Harland R."/>
            <person name="Taira M."/>
            <person name="Rokhsar D.S."/>
        </authorList>
    </citation>
    <scope>NUCLEOTIDE SEQUENCE</scope>
    <source>
        <strain evidence="3">J</strain>
        <tissue evidence="3">Blood</tissue>
    </source>
</reference>
<dbReference type="EMBL" id="KV483700">
    <property type="protein sequence ID" value="OCT55564.1"/>
    <property type="molecule type" value="Genomic_DNA"/>
</dbReference>
<dbReference type="AlphaFoldDB" id="A0A974GYJ0"/>
<evidence type="ECO:0000313" key="3">
    <source>
        <dbReference type="EMBL" id="OCT55564.1"/>
    </source>
</evidence>
<name>A0A974GYJ0_XENLA</name>
<protein>
    <recommendedName>
        <fullName evidence="2">Peptidase S59 domain-containing protein</fullName>
    </recommendedName>
</protein>
<evidence type="ECO:0000259" key="2">
    <source>
        <dbReference type="PROSITE" id="PS51434"/>
    </source>
</evidence>
<dbReference type="InterPro" id="IPR036903">
    <property type="entry name" value="Nup98_auto-Pept-S59_dom_sf"/>
</dbReference>
<evidence type="ECO:0000256" key="1">
    <source>
        <dbReference type="SAM" id="MobiDB-lite"/>
    </source>
</evidence>
<feature type="region of interest" description="Disordered" evidence="1">
    <location>
        <begin position="27"/>
        <end position="48"/>
    </location>
</feature>
<dbReference type="Gene3D" id="3.30.1610.10">
    <property type="entry name" value="Peptidase S59, nucleoporin"/>
    <property type="match status" value="1"/>
</dbReference>
<proteinExistence type="predicted"/>
<sequence length="136" mass="15211">MMLTALYTPYRSVENHHADEENDEEIAATYPSPFSRPLPQSQEKKQVNNMDDTIVALNMRKSGRIGLDHSGEDASFNEDSLRDTDILDASPHPAGITLTRDSYYTIPSMEELARSVDENGECIVNGFTIGREGLYI</sequence>
<dbReference type="GO" id="GO:0017056">
    <property type="term" value="F:structural constituent of nuclear pore"/>
    <property type="evidence" value="ECO:0007669"/>
    <property type="project" value="InterPro"/>
</dbReference>
<dbReference type="SUPFAM" id="SSF82215">
    <property type="entry name" value="C-terminal autoproteolytic domain of nucleoporin nup98"/>
    <property type="match status" value="1"/>
</dbReference>
<organism evidence="3">
    <name type="scientific">Xenopus laevis</name>
    <name type="common">African clawed frog</name>
    <dbReference type="NCBI Taxonomy" id="8355"/>
    <lineage>
        <taxon>Eukaryota</taxon>
        <taxon>Metazoa</taxon>
        <taxon>Chordata</taxon>
        <taxon>Craniata</taxon>
        <taxon>Vertebrata</taxon>
        <taxon>Euteleostomi</taxon>
        <taxon>Amphibia</taxon>
        <taxon>Batrachia</taxon>
        <taxon>Anura</taxon>
        <taxon>Pipoidea</taxon>
        <taxon>Pipidae</taxon>
        <taxon>Xenopodinae</taxon>
        <taxon>Xenopus</taxon>
        <taxon>Xenopus</taxon>
    </lineage>
</organism>
<dbReference type="GO" id="GO:0005643">
    <property type="term" value="C:nuclear pore"/>
    <property type="evidence" value="ECO:0007669"/>
    <property type="project" value="InterPro"/>
</dbReference>
<dbReference type="InterPro" id="IPR007230">
    <property type="entry name" value="Nup98_auto-Pept-S59_dom"/>
</dbReference>
<feature type="domain" description="Peptidase S59" evidence="2">
    <location>
        <begin position="100"/>
        <end position="136"/>
    </location>
</feature>
<gene>
    <name evidence="3" type="ORF">XELAEV_18000698mg</name>
</gene>
<accession>A0A974GYJ0</accession>